<sequence>MFMASNTTLLDPLHSSGDHCFIPAIPHRRKHRNSVVVVSLRRGYHKKDSSFINSPVNFRQGFVKNEVSARKLAAGLWQLRFVEVSGDGTDVIGDGSFRSSHSK</sequence>
<proteinExistence type="predicted"/>
<evidence type="ECO:0000313" key="2">
    <source>
        <dbReference type="Proteomes" id="UP000236291"/>
    </source>
</evidence>
<dbReference type="AlphaFoldDB" id="A0A2K3JJZ9"/>
<dbReference type="EMBL" id="ASHM01067675">
    <property type="protein sequence ID" value="PNX54359.1"/>
    <property type="molecule type" value="Genomic_DNA"/>
</dbReference>
<dbReference type="Proteomes" id="UP000236291">
    <property type="component" value="Unassembled WGS sequence"/>
</dbReference>
<accession>A0A2K3JJZ9</accession>
<evidence type="ECO:0000313" key="1">
    <source>
        <dbReference type="EMBL" id="PNX54359.1"/>
    </source>
</evidence>
<comment type="caution">
    <text evidence="1">The sequence shown here is derived from an EMBL/GenBank/DDBJ whole genome shotgun (WGS) entry which is preliminary data.</text>
</comment>
<organism evidence="1 2">
    <name type="scientific">Trifolium pratense</name>
    <name type="common">Red clover</name>
    <dbReference type="NCBI Taxonomy" id="57577"/>
    <lineage>
        <taxon>Eukaryota</taxon>
        <taxon>Viridiplantae</taxon>
        <taxon>Streptophyta</taxon>
        <taxon>Embryophyta</taxon>
        <taxon>Tracheophyta</taxon>
        <taxon>Spermatophyta</taxon>
        <taxon>Magnoliopsida</taxon>
        <taxon>eudicotyledons</taxon>
        <taxon>Gunneridae</taxon>
        <taxon>Pentapetalae</taxon>
        <taxon>rosids</taxon>
        <taxon>fabids</taxon>
        <taxon>Fabales</taxon>
        <taxon>Fabaceae</taxon>
        <taxon>Papilionoideae</taxon>
        <taxon>50 kb inversion clade</taxon>
        <taxon>NPAAA clade</taxon>
        <taxon>Hologalegina</taxon>
        <taxon>IRL clade</taxon>
        <taxon>Trifolieae</taxon>
        <taxon>Trifolium</taxon>
    </lineage>
</organism>
<protein>
    <submittedName>
        <fullName evidence="1">Uncharacterized protein</fullName>
    </submittedName>
</protein>
<name>A0A2K3JJZ9_TRIPR</name>
<feature type="non-terminal residue" evidence="1">
    <location>
        <position position="103"/>
    </location>
</feature>
<dbReference type="ExpressionAtlas" id="A0A2K3JJZ9">
    <property type="expression patterns" value="baseline"/>
</dbReference>
<reference evidence="1 2" key="2">
    <citation type="journal article" date="2017" name="Front. Plant Sci.">
        <title>Gene Classification and Mining of Molecular Markers Useful in Red Clover (Trifolium pratense) Breeding.</title>
        <authorList>
            <person name="Istvanek J."/>
            <person name="Dluhosova J."/>
            <person name="Dluhos P."/>
            <person name="Patkova L."/>
            <person name="Nedelnik J."/>
            <person name="Repkova J."/>
        </authorList>
    </citation>
    <scope>NUCLEOTIDE SEQUENCE [LARGE SCALE GENOMIC DNA]</scope>
    <source>
        <strain evidence="2">cv. Tatra</strain>
        <tissue evidence="1">Young leaves</tissue>
    </source>
</reference>
<gene>
    <name evidence="1" type="ORF">L195_g047977</name>
</gene>
<reference evidence="1 2" key="1">
    <citation type="journal article" date="2014" name="Am. J. Bot.">
        <title>Genome assembly and annotation for red clover (Trifolium pratense; Fabaceae).</title>
        <authorList>
            <person name="Istvanek J."/>
            <person name="Jaros M."/>
            <person name="Krenek A."/>
            <person name="Repkova J."/>
        </authorList>
    </citation>
    <scope>NUCLEOTIDE SEQUENCE [LARGE SCALE GENOMIC DNA]</scope>
    <source>
        <strain evidence="2">cv. Tatra</strain>
        <tissue evidence="1">Young leaves</tissue>
    </source>
</reference>